<comment type="caution">
    <text evidence="2">The sequence shown here is derived from an EMBL/GenBank/DDBJ whole genome shotgun (WGS) entry which is preliminary data.</text>
</comment>
<reference evidence="2 3" key="1">
    <citation type="submission" date="2019-07" db="EMBL/GenBank/DDBJ databases">
        <title>Annotation for the trematode Paragonimus westermani.</title>
        <authorList>
            <person name="Choi Y.-J."/>
        </authorList>
    </citation>
    <scope>NUCLEOTIDE SEQUENCE [LARGE SCALE GENOMIC DNA]</scope>
    <source>
        <strain evidence="2">180907_Pwestermani</strain>
    </source>
</reference>
<keyword evidence="1" id="KW-0812">Transmembrane</keyword>
<sequence length="332" mass="38852">MEQSCLHPPWFDPKIKCPTSSTTFPFIFFCFETGLTGILILSSLISCARKQCFNLDEELAYCAHKHEVKMPANQLSGYSFGYGSLNETEYMCRTKWHILVFRCMRRRSEETCRHSEEERFRQLVWSISLDTIKFERAAAYMCHDHNLRILREHQYQCLMQQEKVAEQCTVHRNDTIREVVTALQNQSSKVSSSSNEYYALIKKTLTEYECKTLRTKLECLYTVLHNTCPPNAVRLIMNYFKETLPDGCAFSYEDRLLRHLKSAVSRPHALQRDNDETYRVRSSSLVAESLGQQLTTNLKNGQPRTPITAFLSRFHLSLRVLSHLHLLHYWLL</sequence>
<dbReference type="EMBL" id="JTDF01000191">
    <property type="protein sequence ID" value="KAF8572062.1"/>
    <property type="molecule type" value="Genomic_DNA"/>
</dbReference>
<organism evidence="2 3">
    <name type="scientific">Paragonimus westermani</name>
    <dbReference type="NCBI Taxonomy" id="34504"/>
    <lineage>
        <taxon>Eukaryota</taxon>
        <taxon>Metazoa</taxon>
        <taxon>Spiralia</taxon>
        <taxon>Lophotrochozoa</taxon>
        <taxon>Platyhelminthes</taxon>
        <taxon>Trematoda</taxon>
        <taxon>Digenea</taxon>
        <taxon>Plagiorchiida</taxon>
        <taxon>Troglotremata</taxon>
        <taxon>Troglotrematidae</taxon>
        <taxon>Paragonimus</taxon>
    </lineage>
</organism>
<accession>A0A8T0DY18</accession>
<evidence type="ECO:0000313" key="2">
    <source>
        <dbReference type="EMBL" id="KAF8572062.1"/>
    </source>
</evidence>
<feature type="transmembrane region" description="Helical" evidence="1">
    <location>
        <begin position="24"/>
        <end position="45"/>
    </location>
</feature>
<evidence type="ECO:0000313" key="3">
    <source>
        <dbReference type="Proteomes" id="UP000699462"/>
    </source>
</evidence>
<dbReference type="OrthoDB" id="6258785at2759"/>
<protein>
    <submittedName>
        <fullName evidence="2">Uncharacterized protein</fullName>
    </submittedName>
</protein>
<evidence type="ECO:0000256" key="1">
    <source>
        <dbReference type="SAM" id="Phobius"/>
    </source>
</evidence>
<dbReference type="Proteomes" id="UP000699462">
    <property type="component" value="Unassembled WGS sequence"/>
</dbReference>
<keyword evidence="3" id="KW-1185">Reference proteome</keyword>
<dbReference type="AlphaFoldDB" id="A0A8T0DY18"/>
<proteinExistence type="predicted"/>
<keyword evidence="1" id="KW-1133">Transmembrane helix</keyword>
<gene>
    <name evidence="2" type="ORF">P879_00357</name>
</gene>
<name>A0A8T0DY18_9TREM</name>
<keyword evidence="1" id="KW-0472">Membrane</keyword>